<comment type="caution">
    <text evidence="1">The sequence shown here is derived from an EMBL/GenBank/DDBJ whole genome shotgun (WGS) entry which is preliminary data.</text>
</comment>
<organism evidence="1 2">
    <name type="scientific">Dyadobacter endophyticus</name>
    <dbReference type="NCBI Taxonomy" id="1749036"/>
    <lineage>
        <taxon>Bacteria</taxon>
        <taxon>Pseudomonadati</taxon>
        <taxon>Bacteroidota</taxon>
        <taxon>Cytophagia</taxon>
        <taxon>Cytophagales</taxon>
        <taxon>Spirosomataceae</taxon>
        <taxon>Dyadobacter</taxon>
    </lineage>
</organism>
<keyword evidence="2" id="KW-1185">Reference proteome</keyword>
<protein>
    <submittedName>
        <fullName evidence="1">Uncharacterized protein</fullName>
    </submittedName>
</protein>
<evidence type="ECO:0000313" key="2">
    <source>
        <dbReference type="Proteomes" id="UP000600214"/>
    </source>
</evidence>
<proteinExistence type="predicted"/>
<name>A0ABQ1ZDH8_9BACT</name>
<sequence>MKYLLYTLIAIFLFSCNKDIAVDIDPQDIAEPDYNLLSEAPGFFKYDKESNKYSTNPTIYLRPFENVTNLDNVTLKFDSNNFAQYIIKGDTLYNNDKINIRYADFKNYLLIFKYQSEKKGQHEISIETTIRSVTKETKLSITTTE</sequence>
<accession>A0ABQ1ZDH8</accession>
<evidence type="ECO:0000313" key="1">
    <source>
        <dbReference type="EMBL" id="GGH55719.1"/>
    </source>
</evidence>
<dbReference type="PROSITE" id="PS51257">
    <property type="entry name" value="PROKAR_LIPOPROTEIN"/>
    <property type="match status" value="1"/>
</dbReference>
<reference evidence="2" key="1">
    <citation type="journal article" date="2019" name="Int. J. Syst. Evol. Microbiol.">
        <title>The Global Catalogue of Microorganisms (GCM) 10K type strain sequencing project: providing services to taxonomists for standard genome sequencing and annotation.</title>
        <authorList>
            <consortium name="The Broad Institute Genomics Platform"/>
            <consortium name="The Broad Institute Genome Sequencing Center for Infectious Disease"/>
            <person name="Wu L."/>
            <person name="Ma J."/>
        </authorList>
    </citation>
    <scope>NUCLEOTIDE SEQUENCE [LARGE SCALE GENOMIC DNA]</scope>
    <source>
        <strain evidence="2">CGMCC 1.15288</strain>
    </source>
</reference>
<dbReference type="RefSeq" id="WP_188939357.1">
    <property type="nucleotide sequence ID" value="NZ_BMIA01000009.1"/>
</dbReference>
<dbReference type="EMBL" id="BMIA01000009">
    <property type="protein sequence ID" value="GGH55719.1"/>
    <property type="molecule type" value="Genomic_DNA"/>
</dbReference>
<dbReference type="Proteomes" id="UP000600214">
    <property type="component" value="Unassembled WGS sequence"/>
</dbReference>
<gene>
    <name evidence="1" type="ORF">GCM10007423_63560</name>
</gene>